<dbReference type="Proteomes" id="UP001143981">
    <property type="component" value="Unassembled WGS sequence"/>
</dbReference>
<protein>
    <submittedName>
        <fullName evidence="1">Uncharacterized protein</fullName>
    </submittedName>
</protein>
<name>A0A9W8CXQ5_9FUNG</name>
<keyword evidence="2" id="KW-1185">Reference proteome</keyword>
<gene>
    <name evidence="1" type="ORF">LPJ61_004330</name>
</gene>
<dbReference type="OrthoDB" id="5529037at2759"/>
<dbReference type="EMBL" id="JANBOI010000948">
    <property type="protein sequence ID" value="KAJ1727904.1"/>
    <property type="molecule type" value="Genomic_DNA"/>
</dbReference>
<organism evidence="1 2">
    <name type="scientific">Coemansia biformis</name>
    <dbReference type="NCBI Taxonomy" id="1286918"/>
    <lineage>
        <taxon>Eukaryota</taxon>
        <taxon>Fungi</taxon>
        <taxon>Fungi incertae sedis</taxon>
        <taxon>Zoopagomycota</taxon>
        <taxon>Kickxellomycotina</taxon>
        <taxon>Kickxellomycetes</taxon>
        <taxon>Kickxellales</taxon>
        <taxon>Kickxellaceae</taxon>
        <taxon>Coemansia</taxon>
    </lineage>
</organism>
<feature type="non-terminal residue" evidence="1">
    <location>
        <position position="165"/>
    </location>
</feature>
<reference evidence="1" key="1">
    <citation type="submission" date="2022-07" db="EMBL/GenBank/DDBJ databases">
        <title>Phylogenomic reconstructions and comparative analyses of Kickxellomycotina fungi.</title>
        <authorList>
            <person name="Reynolds N.K."/>
            <person name="Stajich J.E."/>
            <person name="Barry K."/>
            <person name="Grigoriev I.V."/>
            <person name="Crous P."/>
            <person name="Smith M.E."/>
        </authorList>
    </citation>
    <scope>NUCLEOTIDE SEQUENCE</scope>
    <source>
        <strain evidence="1">BCRC 34381</strain>
    </source>
</reference>
<evidence type="ECO:0000313" key="2">
    <source>
        <dbReference type="Proteomes" id="UP001143981"/>
    </source>
</evidence>
<proteinExistence type="predicted"/>
<accession>A0A9W8CXQ5</accession>
<sequence>VQSLFFGATRHAKQFDGDVDKLPVDAWVTSMTVAFEMCGVADPARQAQLALAHLAPTVLQGWVEYCRSNNIEGGGTMPQLVAYVTATFGSHCSSYHALVMLVTSAFKVSDDLVGFNKEFGHLLQQAVVAEDSEVALNLYRAVMPSDIQRELFDETMAHAEDPGGD</sequence>
<comment type="caution">
    <text evidence="1">The sequence shown here is derived from an EMBL/GenBank/DDBJ whole genome shotgun (WGS) entry which is preliminary data.</text>
</comment>
<dbReference type="AlphaFoldDB" id="A0A9W8CXQ5"/>
<evidence type="ECO:0000313" key="1">
    <source>
        <dbReference type="EMBL" id="KAJ1727904.1"/>
    </source>
</evidence>